<keyword evidence="2" id="KW-1185">Reference proteome</keyword>
<comment type="caution">
    <text evidence="1">The sequence shown here is derived from an EMBL/GenBank/DDBJ whole genome shotgun (WGS) entry which is preliminary data.</text>
</comment>
<sequence length="239" mass="26056">MAVNAPMSVDERLIEQFHTVDPVTREKVDDDDLDDLAGAIKAAREAAQRIVKLTEVTARDRTQMPDAGLLQVRTHALSSSAAVATKLDAARTRIAGALEQFEKESAAPAETPATAHFEKEIRDAFKAMTDAQRKAAINDAFKTGNKMVLGAILRSPLPAFMSGLSPAYLEVVRHRYRSQYFAVAYERSRRLKKALEVAEKQGDAFVGFVDRVANSPAVTLAQAAQQAREELAALYKAAA</sequence>
<reference evidence="1 2" key="1">
    <citation type="submission" date="2023-08" db="EMBL/GenBank/DDBJ databases">
        <title>Implementing the SeqCode for naming new Mesorhizobium species isolated from Vachellia karroo root nodules.</title>
        <authorList>
            <person name="Van Lill M."/>
        </authorList>
    </citation>
    <scope>NUCLEOTIDE SEQUENCE [LARGE SCALE GENOMIC DNA]</scope>
    <source>
        <strain evidence="1 2">VK4B</strain>
    </source>
</reference>
<dbReference type="EMBL" id="JAVIIP010000004">
    <property type="protein sequence ID" value="MDX8537848.1"/>
    <property type="molecule type" value="Genomic_DNA"/>
</dbReference>
<name>A0ABU5AKS2_9HYPH</name>
<evidence type="ECO:0000313" key="2">
    <source>
        <dbReference type="Proteomes" id="UP001276564"/>
    </source>
</evidence>
<evidence type="ECO:0000313" key="1">
    <source>
        <dbReference type="EMBL" id="MDX8537848.1"/>
    </source>
</evidence>
<dbReference type="RefSeq" id="WP_320320170.1">
    <property type="nucleotide sequence ID" value="NZ_JAVIIP010000004.1"/>
</dbReference>
<protein>
    <submittedName>
        <fullName evidence="1">Uncharacterized protein</fullName>
    </submittedName>
</protein>
<gene>
    <name evidence="1" type="ORF">RFM23_09460</name>
</gene>
<organism evidence="1 2">
    <name type="scientific">Mesorhizobium abyssinicae</name>
    <dbReference type="NCBI Taxonomy" id="1209958"/>
    <lineage>
        <taxon>Bacteria</taxon>
        <taxon>Pseudomonadati</taxon>
        <taxon>Pseudomonadota</taxon>
        <taxon>Alphaproteobacteria</taxon>
        <taxon>Hyphomicrobiales</taxon>
        <taxon>Phyllobacteriaceae</taxon>
        <taxon>Mesorhizobium</taxon>
    </lineage>
</organism>
<proteinExistence type="predicted"/>
<dbReference type="Proteomes" id="UP001276564">
    <property type="component" value="Unassembled WGS sequence"/>
</dbReference>
<accession>A0ABU5AKS2</accession>